<reference evidence="2" key="1">
    <citation type="submission" date="2020-05" db="EMBL/GenBank/DDBJ databases">
        <authorList>
            <person name="Chiriac C."/>
            <person name="Salcher M."/>
            <person name="Ghai R."/>
            <person name="Kavagutti S V."/>
        </authorList>
    </citation>
    <scope>NUCLEOTIDE SEQUENCE</scope>
</reference>
<name>A0A6J5QHP0_9CAUD</name>
<dbReference type="EMBL" id="LR798375">
    <property type="protein sequence ID" value="CAB5227269.1"/>
    <property type="molecule type" value="Genomic_DNA"/>
</dbReference>
<evidence type="ECO:0000313" key="5">
    <source>
        <dbReference type="EMBL" id="CAB5227269.1"/>
    </source>
</evidence>
<organism evidence="2">
    <name type="scientific">uncultured Caudovirales phage</name>
    <dbReference type="NCBI Taxonomy" id="2100421"/>
    <lineage>
        <taxon>Viruses</taxon>
        <taxon>Duplodnaviria</taxon>
        <taxon>Heunggongvirae</taxon>
        <taxon>Uroviricota</taxon>
        <taxon>Caudoviricetes</taxon>
        <taxon>Peduoviridae</taxon>
        <taxon>Maltschvirus</taxon>
        <taxon>Maltschvirus maltsch</taxon>
    </lineage>
</organism>
<sequence>MYVIHSPRLDTYLTFTGLVLGMSYKIDKAKQFKTKGEARTFLTSSLTNAAPLFEVKRLAANSREDTQCLTAEVPLST</sequence>
<dbReference type="EMBL" id="LR797390">
    <property type="protein sequence ID" value="CAB4212700.1"/>
    <property type="molecule type" value="Genomic_DNA"/>
</dbReference>
<evidence type="ECO:0000313" key="2">
    <source>
        <dbReference type="EMBL" id="CAB4183192.1"/>
    </source>
</evidence>
<evidence type="ECO:0000313" key="1">
    <source>
        <dbReference type="EMBL" id="CAB4169821.1"/>
    </source>
</evidence>
<dbReference type="EMBL" id="LR796848">
    <property type="protein sequence ID" value="CAB4169821.1"/>
    <property type="molecule type" value="Genomic_DNA"/>
</dbReference>
<protein>
    <submittedName>
        <fullName evidence="2">Uncharacterized protein</fullName>
    </submittedName>
</protein>
<accession>A0A6J5QHP0</accession>
<evidence type="ECO:0000313" key="4">
    <source>
        <dbReference type="EMBL" id="CAB4212700.1"/>
    </source>
</evidence>
<proteinExistence type="predicted"/>
<dbReference type="EMBL" id="LR797043">
    <property type="protein sequence ID" value="CAB4183192.1"/>
    <property type="molecule type" value="Genomic_DNA"/>
</dbReference>
<gene>
    <name evidence="2" type="ORF">UFOVP1080_42</name>
    <name evidence="3" type="ORF">UFOVP1321_30</name>
    <name evidence="4" type="ORF">UFOVP1432_33</name>
    <name evidence="5" type="ORF">UFOVP1528_21</name>
    <name evidence="1" type="ORF">UFOVP905_6</name>
</gene>
<dbReference type="EMBL" id="LR797266">
    <property type="protein sequence ID" value="CAB4197595.1"/>
    <property type="molecule type" value="Genomic_DNA"/>
</dbReference>
<evidence type="ECO:0000313" key="3">
    <source>
        <dbReference type="EMBL" id="CAB4197595.1"/>
    </source>
</evidence>